<evidence type="ECO:0000256" key="1">
    <source>
        <dbReference type="ARBA" id="ARBA00023125"/>
    </source>
</evidence>
<dbReference type="Pfam" id="PF01381">
    <property type="entry name" value="HTH_3"/>
    <property type="match status" value="1"/>
</dbReference>
<evidence type="ECO:0000259" key="2">
    <source>
        <dbReference type="PROSITE" id="PS50943"/>
    </source>
</evidence>
<protein>
    <submittedName>
        <fullName evidence="3">Transcriptional regulator</fullName>
    </submittedName>
</protein>
<dbReference type="Proteomes" id="UP000229570">
    <property type="component" value="Unassembled WGS sequence"/>
</dbReference>
<dbReference type="InterPro" id="IPR050807">
    <property type="entry name" value="TransReg_Diox_bact_type"/>
</dbReference>
<dbReference type="GO" id="GO:0005829">
    <property type="term" value="C:cytosol"/>
    <property type="evidence" value="ECO:0007669"/>
    <property type="project" value="TreeGrafter"/>
</dbReference>
<dbReference type="Gene3D" id="1.10.260.40">
    <property type="entry name" value="lambda repressor-like DNA-binding domains"/>
    <property type="match status" value="1"/>
</dbReference>
<proteinExistence type="predicted"/>
<gene>
    <name evidence="3" type="ORF">COV86_03085</name>
</gene>
<dbReference type="GO" id="GO:0003677">
    <property type="term" value="F:DNA binding"/>
    <property type="evidence" value="ECO:0007669"/>
    <property type="project" value="UniProtKB-KW"/>
</dbReference>
<feature type="domain" description="HTH cro/C1-type" evidence="2">
    <location>
        <begin position="34"/>
        <end position="89"/>
    </location>
</feature>
<comment type="caution">
    <text evidence="3">The sequence shown here is derived from an EMBL/GenBank/DDBJ whole genome shotgun (WGS) entry which is preliminary data.</text>
</comment>
<keyword evidence="1" id="KW-0238">DNA-binding</keyword>
<dbReference type="InterPro" id="IPR010982">
    <property type="entry name" value="Lambda_DNA-bd_dom_sf"/>
</dbReference>
<accession>A0A2H0KMG5</accession>
<evidence type="ECO:0000313" key="4">
    <source>
        <dbReference type="Proteomes" id="UP000229570"/>
    </source>
</evidence>
<reference evidence="3 4" key="1">
    <citation type="submission" date="2017-09" db="EMBL/GenBank/DDBJ databases">
        <title>Depth-based differentiation of microbial function through sediment-hosted aquifers and enrichment of novel symbionts in the deep terrestrial subsurface.</title>
        <authorList>
            <person name="Probst A.J."/>
            <person name="Ladd B."/>
            <person name="Jarett J.K."/>
            <person name="Geller-Mcgrath D.E."/>
            <person name="Sieber C.M."/>
            <person name="Emerson J.B."/>
            <person name="Anantharaman K."/>
            <person name="Thomas B.C."/>
            <person name="Malmstrom R."/>
            <person name="Stieglmeier M."/>
            <person name="Klingl A."/>
            <person name="Woyke T."/>
            <person name="Ryan C.M."/>
            <person name="Banfield J.F."/>
        </authorList>
    </citation>
    <scope>NUCLEOTIDE SEQUENCE [LARGE SCALE GENOMIC DNA]</scope>
    <source>
        <strain evidence="3">CG11_big_fil_rev_8_21_14_0_20_35_14</strain>
    </source>
</reference>
<evidence type="ECO:0000313" key="3">
    <source>
        <dbReference type="EMBL" id="PIQ72416.1"/>
    </source>
</evidence>
<dbReference type="PANTHER" id="PTHR46797:SF1">
    <property type="entry name" value="METHYLPHOSPHONATE SYNTHASE"/>
    <property type="match status" value="1"/>
</dbReference>
<organism evidence="3 4">
    <name type="scientific">Candidatus Roizmanbacteria bacterium CG11_big_fil_rev_8_21_14_0_20_35_14</name>
    <dbReference type="NCBI Taxonomy" id="1974855"/>
    <lineage>
        <taxon>Bacteria</taxon>
        <taxon>Candidatus Roizmaniibacteriota</taxon>
    </lineage>
</organism>
<dbReference type="InterPro" id="IPR001387">
    <property type="entry name" value="Cro/C1-type_HTH"/>
</dbReference>
<dbReference type="EMBL" id="PCVL01000042">
    <property type="protein sequence ID" value="PIQ72416.1"/>
    <property type="molecule type" value="Genomic_DNA"/>
</dbReference>
<dbReference type="AlphaFoldDB" id="A0A2H0KMG5"/>
<dbReference type="PROSITE" id="PS50943">
    <property type="entry name" value="HTH_CROC1"/>
    <property type="match status" value="1"/>
</dbReference>
<dbReference type="GO" id="GO:0003700">
    <property type="term" value="F:DNA-binding transcription factor activity"/>
    <property type="evidence" value="ECO:0007669"/>
    <property type="project" value="TreeGrafter"/>
</dbReference>
<sequence>MKNYRIIREKLLKNPKIRKEYELLRAEYETIGKIIELRIKNKLTQKQLAEKIGTKQSAISRFEKKMINPTLYTLSQIASAFGKKLVVEFK</sequence>
<dbReference type="PANTHER" id="PTHR46797">
    <property type="entry name" value="HTH-TYPE TRANSCRIPTIONAL REGULATOR"/>
    <property type="match status" value="1"/>
</dbReference>
<name>A0A2H0KMG5_9BACT</name>
<dbReference type="SUPFAM" id="SSF47413">
    <property type="entry name" value="lambda repressor-like DNA-binding domains"/>
    <property type="match status" value="1"/>
</dbReference>
<dbReference type="SMART" id="SM00530">
    <property type="entry name" value="HTH_XRE"/>
    <property type="match status" value="1"/>
</dbReference>
<dbReference type="CDD" id="cd00093">
    <property type="entry name" value="HTH_XRE"/>
    <property type="match status" value="1"/>
</dbReference>